<dbReference type="EMBL" id="BJWL01000028">
    <property type="protein sequence ID" value="GFZ20170.1"/>
    <property type="molecule type" value="Genomic_DNA"/>
</dbReference>
<evidence type="ECO:0000313" key="2">
    <source>
        <dbReference type="Proteomes" id="UP000585474"/>
    </source>
</evidence>
<gene>
    <name evidence="1" type="ORF">Acr_28g0008750</name>
</gene>
<sequence>MRIPQLPGLFWGGINSTHHVAVGNAGDDGSDNGAMERGKGNARCWGLRDKGVARSVAGCWRERRGGRTEEHILCGIMYDK</sequence>
<keyword evidence="2" id="KW-1185">Reference proteome</keyword>
<name>A0A7J0HAN0_9ERIC</name>
<dbReference type="AlphaFoldDB" id="A0A7J0HAN0"/>
<organism evidence="1 2">
    <name type="scientific">Actinidia rufa</name>
    <dbReference type="NCBI Taxonomy" id="165716"/>
    <lineage>
        <taxon>Eukaryota</taxon>
        <taxon>Viridiplantae</taxon>
        <taxon>Streptophyta</taxon>
        <taxon>Embryophyta</taxon>
        <taxon>Tracheophyta</taxon>
        <taxon>Spermatophyta</taxon>
        <taxon>Magnoliopsida</taxon>
        <taxon>eudicotyledons</taxon>
        <taxon>Gunneridae</taxon>
        <taxon>Pentapetalae</taxon>
        <taxon>asterids</taxon>
        <taxon>Ericales</taxon>
        <taxon>Actinidiaceae</taxon>
        <taxon>Actinidia</taxon>
    </lineage>
</organism>
<reference evidence="1 2" key="1">
    <citation type="submission" date="2019-07" db="EMBL/GenBank/DDBJ databases">
        <title>De Novo Assembly of kiwifruit Actinidia rufa.</title>
        <authorList>
            <person name="Sugita-Konishi S."/>
            <person name="Sato K."/>
            <person name="Mori E."/>
            <person name="Abe Y."/>
            <person name="Kisaki G."/>
            <person name="Hamano K."/>
            <person name="Suezawa K."/>
            <person name="Otani M."/>
            <person name="Fukuda T."/>
            <person name="Manabe T."/>
            <person name="Gomi K."/>
            <person name="Tabuchi M."/>
            <person name="Akimitsu K."/>
            <person name="Kataoka I."/>
        </authorList>
    </citation>
    <scope>NUCLEOTIDE SEQUENCE [LARGE SCALE GENOMIC DNA]</scope>
    <source>
        <strain evidence="2">cv. Fuchu</strain>
    </source>
</reference>
<accession>A0A7J0HAN0</accession>
<dbReference type="Proteomes" id="UP000585474">
    <property type="component" value="Unassembled WGS sequence"/>
</dbReference>
<evidence type="ECO:0000313" key="1">
    <source>
        <dbReference type="EMBL" id="GFZ20170.1"/>
    </source>
</evidence>
<comment type="caution">
    <text evidence="1">The sequence shown here is derived from an EMBL/GenBank/DDBJ whole genome shotgun (WGS) entry which is preliminary data.</text>
</comment>
<protein>
    <submittedName>
        <fullName evidence="1">Uncharacterized protein</fullName>
    </submittedName>
</protein>
<proteinExistence type="predicted"/>